<gene>
    <name evidence="1" type="primary">ENC1</name>
</gene>
<protein>
    <submittedName>
        <fullName evidence="1">ENC1 protein</fullName>
    </submittedName>
</protein>
<dbReference type="EMBL" id="U24238">
    <property type="protein sequence ID" value="AAB40523.1"/>
    <property type="molecule type" value="mRNA"/>
</dbReference>
<accession>P92129</accession>
<evidence type="ECO:0000313" key="1">
    <source>
        <dbReference type="EMBL" id="AAB40523.1"/>
    </source>
</evidence>
<reference evidence="1" key="1">
    <citation type="submission" date="1995-04" db="EMBL/GenBank/DDBJ databases">
        <title>Identification of developmentally regulated transcripts in Giardia lamblia by differential mRNA display.</title>
        <authorList>
            <person name="Que X."/>
            <person name="Gillin F.D."/>
        </authorList>
    </citation>
    <scope>NUCLEOTIDE SEQUENCE</scope>
    <source>
        <strain evidence="1">WB ATCC 30957</strain>
    </source>
</reference>
<organism evidence="1">
    <name type="scientific">Giardia intestinalis</name>
    <name type="common">Giardia lamblia</name>
    <dbReference type="NCBI Taxonomy" id="5741"/>
    <lineage>
        <taxon>Eukaryota</taxon>
        <taxon>Metamonada</taxon>
        <taxon>Diplomonadida</taxon>
        <taxon>Hexamitidae</taxon>
        <taxon>Giardiinae</taxon>
        <taxon>Giardia</taxon>
    </lineage>
</organism>
<sequence length="98" mass="11328">MNVGDKIIVACQIIKAIWVPEKSNDKICYRVGKRASMAQWAKQRIPLTIPYERRLWEKALDTVLNLLSNIVAMSVSNLENFCRRVNESSFSNVLMRDE</sequence>
<name>P92129_GIAIN</name>
<proteinExistence type="evidence at transcript level"/>
<dbReference type="AlphaFoldDB" id="P92129"/>